<evidence type="ECO:0000256" key="4">
    <source>
        <dbReference type="ARBA" id="ARBA00023163"/>
    </source>
</evidence>
<evidence type="ECO:0000313" key="8">
    <source>
        <dbReference type="Proteomes" id="UP001596203"/>
    </source>
</evidence>
<keyword evidence="3" id="KW-0238">DNA-binding</keyword>
<accession>A0ABW1KI75</accession>
<evidence type="ECO:0000256" key="3">
    <source>
        <dbReference type="ARBA" id="ARBA00023125"/>
    </source>
</evidence>
<dbReference type="SUPFAM" id="SSF46955">
    <property type="entry name" value="Putative DNA-binding domain"/>
    <property type="match status" value="1"/>
</dbReference>
<feature type="region of interest" description="Disordered" evidence="5">
    <location>
        <begin position="115"/>
        <end position="139"/>
    </location>
</feature>
<dbReference type="InterPro" id="IPR000551">
    <property type="entry name" value="MerR-type_HTH_dom"/>
</dbReference>
<dbReference type="PRINTS" id="PR00040">
    <property type="entry name" value="HTHMERR"/>
</dbReference>
<reference evidence="8" key="1">
    <citation type="journal article" date="2019" name="Int. J. Syst. Evol. Microbiol.">
        <title>The Global Catalogue of Microorganisms (GCM) 10K type strain sequencing project: providing services to taxonomists for standard genome sequencing and annotation.</title>
        <authorList>
            <consortium name="The Broad Institute Genomics Platform"/>
            <consortium name="The Broad Institute Genome Sequencing Center for Infectious Disease"/>
            <person name="Wu L."/>
            <person name="Ma J."/>
        </authorList>
    </citation>
    <scope>NUCLEOTIDE SEQUENCE [LARGE SCALE GENOMIC DNA]</scope>
    <source>
        <strain evidence="8">ZS-35-S2</strain>
    </source>
</reference>
<dbReference type="InterPro" id="IPR009061">
    <property type="entry name" value="DNA-bd_dom_put_sf"/>
</dbReference>
<evidence type="ECO:0000313" key="7">
    <source>
        <dbReference type="EMBL" id="MFC6020509.1"/>
    </source>
</evidence>
<dbReference type="PROSITE" id="PS50937">
    <property type="entry name" value="HTH_MERR_2"/>
    <property type="match status" value="1"/>
</dbReference>
<proteinExistence type="predicted"/>
<organism evidence="7 8">
    <name type="scientific">Plantactinospora solaniradicis</name>
    <dbReference type="NCBI Taxonomy" id="1723736"/>
    <lineage>
        <taxon>Bacteria</taxon>
        <taxon>Bacillati</taxon>
        <taxon>Actinomycetota</taxon>
        <taxon>Actinomycetes</taxon>
        <taxon>Micromonosporales</taxon>
        <taxon>Micromonosporaceae</taxon>
        <taxon>Plantactinospora</taxon>
    </lineage>
</organism>
<dbReference type="InterPro" id="IPR047057">
    <property type="entry name" value="MerR_fam"/>
</dbReference>
<dbReference type="EMBL" id="JBHSPR010000032">
    <property type="protein sequence ID" value="MFC6020509.1"/>
    <property type="molecule type" value="Genomic_DNA"/>
</dbReference>
<dbReference type="CDD" id="cd01282">
    <property type="entry name" value="HTH_MerR-like_sg3"/>
    <property type="match status" value="1"/>
</dbReference>
<feature type="domain" description="HTH merR-type" evidence="6">
    <location>
        <begin position="1"/>
        <end position="68"/>
    </location>
</feature>
<evidence type="ECO:0000256" key="2">
    <source>
        <dbReference type="ARBA" id="ARBA00023015"/>
    </source>
</evidence>
<dbReference type="PANTHER" id="PTHR30204">
    <property type="entry name" value="REDOX-CYCLING DRUG-SENSING TRANSCRIPTIONAL ACTIVATOR SOXR"/>
    <property type="match status" value="1"/>
</dbReference>
<dbReference type="RefSeq" id="WP_377427810.1">
    <property type="nucleotide sequence ID" value="NZ_JBHSPR010000032.1"/>
</dbReference>
<name>A0ABW1KI75_9ACTN</name>
<evidence type="ECO:0000256" key="5">
    <source>
        <dbReference type="SAM" id="MobiDB-lite"/>
    </source>
</evidence>
<sequence>MRIGALARETGVSERLLRYYEEQGLLRPVRLANGYREYAESDIVAVSHIRSLLAAGLPSTVIAQVLHCVHDDGGRLTPSPCPGMVDHLERERARIAEAIGRLGAAQHALDNLLAAMPADSPAPGRPDGPEPTGSASKTA</sequence>
<gene>
    <name evidence="7" type="ORF">ACFP2T_30605</name>
</gene>
<evidence type="ECO:0000259" key="6">
    <source>
        <dbReference type="PROSITE" id="PS50937"/>
    </source>
</evidence>
<evidence type="ECO:0000256" key="1">
    <source>
        <dbReference type="ARBA" id="ARBA00022491"/>
    </source>
</evidence>
<keyword evidence="4" id="KW-0804">Transcription</keyword>
<keyword evidence="8" id="KW-1185">Reference proteome</keyword>
<dbReference type="Pfam" id="PF13411">
    <property type="entry name" value="MerR_1"/>
    <property type="match status" value="1"/>
</dbReference>
<keyword evidence="2" id="KW-0805">Transcription regulation</keyword>
<dbReference type="PANTHER" id="PTHR30204:SF69">
    <property type="entry name" value="MERR-FAMILY TRANSCRIPTIONAL REGULATOR"/>
    <property type="match status" value="1"/>
</dbReference>
<keyword evidence="1" id="KW-0678">Repressor</keyword>
<dbReference type="Gene3D" id="1.10.1660.10">
    <property type="match status" value="1"/>
</dbReference>
<dbReference type="SMART" id="SM00422">
    <property type="entry name" value="HTH_MERR"/>
    <property type="match status" value="1"/>
</dbReference>
<comment type="caution">
    <text evidence="7">The sequence shown here is derived from an EMBL/GenBank/DDBJ whole genome shotgun (WGS) entry which is preliminary data.</text>
</comment>
<dbReference type="Proteomes" id="UP001596203">
    <property type="component" value="Unassembled WGS sequence"/>
</dbReference>
<protein>
    <submittedName>
        <fullName evidence="7">MerR family transcriptional regulator</fullName>
    </submittedName>
</protein>
<dbReference type="PROSITE" id="PS00552">
    <property type="entry name" value="HTH_MERR_1"/>
    <property type="match status" value="1"/>
</dbReference>